<evidence type="ECO:0000256" key="1">
    <source>
        <dbReference type="SAM" id="Phobius"/>
    </source>
</evidence>
<evidence type="ECO:0000313" key="2">
    <source>
        <dbReference type="EMBL" id="CQR49342.1"/>
    </source>
</evidence>
<dbReference type="EMBL" id="CSTE01000001">
    <property type="protein sequence ID" value="CQR49342.1"/>
    <property type="molecule type" value="Genomic_DNA"/>
</dbReference>
<evidence type="ECO:0008006" key="4">
    <source>
        <dbReference type="Google" id="ProtNLM"/>
    </source>
</evidence>
<dbReference type="AlphaFoldDB" id="A0A0D6JN70"/>
<dbReference type="Proteomes" id="UP000198902">
    <property type="component" value="Unassembled WGS sequence"/>
</dbReference>
<keyword evidence="1" id="KW-0812">Transmembrane</keyword>
<dbReference type="OrthoDB" id="263502at2157"/>
<reference evidence="3" key="1">
    <citation type="submission" date="2015-03" db="EMBL/GenBank/DDBJ databases">
        <authorList>
            <person name="Urmite Genomes"/>
        </authorList>
    </citation>
    <scope>NUCLEOTIDE SEQUENCE [LARGE SCALE GENOMIC DNA]</scope>
    <source>
        <strain evidence="3">Arc-Hr</strain>
    </source>
</reference>
<feature type="transmembrane region" description="Helical" evidence="1">
    <location>
        <begin position="44"/>
        <end position="63"/>
    </location>
</feature>
<dbReference type="Pfam" id="PF24284">
    <property type="entry name" value="DUF7472"/>
    <property type="match status" value="1"/>
</dbReference>
<keyword evidence="3" id="KW-1185">Reference proteome</keyword>
<keyword evidence="1" id="KW-1133">Transmembrane helix</keyword>
<dbReference type="RefSeq" id="WP_004065604.1">
    <property type="nucleotide sequence ID" value="NZ_CABLRR010000001.1"/>
</dbReference>
<gene>
    <name evidence="2" type="ORF">BN996_00802</name>
</gene>
<accession>A0A0D6JN70</accession>
<dbReference type="GeneID" id="300250290"/>
<evidence type="ECO:0000313" key="3">
    <source>
        <dbReference type="Proteomes" id="UP000198902"/>
    </source>
</evidence>
<keyword evidence="1" id="KW-0472">Membrane</keyword>
<proteinExistence type="predicted"/>
<sequence>MAIEAEMRRKIAVSIVAVGVFIALIVGIGATYNQSGLVSTGGLALVGAITAFVLVMAGIGVWLSRSS</sequence>
<feature type="transmembrane region" description="Helical" evidence="1">
    <location>
        <begin position="12"/>
        <end position="32"/>
    </location>
</feature>
<organism evidence="2 3">
    <name type="scientific">Haloferax massiliensis</name>
    <dbReference type="NCBI Taxonomy" id="1476858"/>
    <lineage>
        <taxon>Archaea</taxon>
        <taxon>Methanobacteriati</taxon>
        <taxon>Methanobacteriota</taxon>
        <taxon>Stenosarchaea group</taxon>
        <taxon>Halobacteria</taxon>
        <taxon>Halobacteriales</taxon>
        <taxon>Haloferacaceae</taxon>
        <taxon>Haloferax</taxon>
    </lineage>
</organism>
<dbReference type="InterPro" id="IPR055895">
    <property type="entry name" value="DUF7472"/>
</dbReference>
<protein>
    <recommendedName>
        <fullName evidence="4">Transporter</fullName>
    </recommendedName>
</protein>
<name>A0A0D6JN70_9EURY</name>